<dbReference type="Pfam" id="PF00183">
    <property type="entry name" value="HSP90"/>
    <property type="match status" value="1"/>
</dbReference>
<dbReference type="CDD" id="cd16927">
    <property type="entry name" value="HATPase_Hsp90-like"/>
    <property type="match status" value="1"/>
</dbReference>
<evidence type="ECO:0000256" key="3">
    <source>
        <dbReference type="ARBA" id="ARBA00022840"/>
    </source>
</evidence>
<gene>
    <name evidence="7" type="ORF">CDCA_CDCA18G4525</name>
</gene>
<dbReference type="SUPFAM" id="SSF55874">
    <property type="entry name" value="ATPase domain of HSP90 chaperone/DNA topoisomerase II/histidine kinase"/>
    <property type="match status" value="1"/>
</dbReference>
<keyword evidence="8" id="KW-1185">Reference proteome</keyword>
<dbReference type="Gene3D" id="3.30.230.80">
    <property type="match status" value="1"/>
</dbReference>
<evidence type="ECO:0000256" key="4">
    <source>
        <dbReference type="ARBA" id="ARBA00023186"/>
    </source>
</evidence>
<dbReference type="InterPro" id="IPR036890">
    <property type="entry name" value="HATPase_C_sf"/>
</dbReference>
<dbReference type="EMBL" id="JANCYW010000018">
    <property type="protein sequence ID" value="KAK4538500.1"/>
    <property type="molecule type" value="Genomic_DNA"/>
</dbReference>
<dbReference type="Gene3D" id="3.30.565.10">
    <property type="entry name" value="Histidine kinase-like ATPase, C-terminal domain"/>
    <property type="match status" value="1"/>
</dbReference>
<feature type="binding site" evidence="5">
    <location>
        <position position="155"/>
    </location>
    <ligand>
        <name>ATP</name>
        <dbReference type="ChEBI" id="CHEBI:30616"/>
    </ligand>
</feature>
<evidence type="ECO:0000313" key="8">
    <source>
        <dbReference type="Proteomes" id="UP001301350"/>
    </source>
</evidence>
<keyword evidence="2 5" id="KW-0547">Nucleotide-binding</keyword>
<feature type="binding site" evidence="5">
    <location>
        <position position="93"/>
    </location>
    <ligand>
        <name>ATP</name>
        <dbReference type="ChEBI" id="CHEBI:30616"/>
    </ligand>
</feature>
<comment type="caution">
    <text evidence="7">The sequence shown here is derived from an EMBL/GenBank/DDBJ whole genome shotgun (WGS) entry which is preliminary data.</text>
</comment>
<dbReference type="AlphaFoldDB" id="A0AAV9J2F8"/>
<feature type="binding site" evidence="5">
    <location>
        <position position="97"/>
    </location>
    <ligand>
        <name>ATP</name>
        <dbReference type="ChEBI" id="CHEBI:30616"/>
    </ligand>
</feature>
<dbReference type="HAMAP" id="MF_00505">
    <property type="entry name" value="HSP90"/>
    <property type="match status" value="1"/>
</dbReference>
<dbReference type="Proteomes" id="UP001301350">
    <property type="component" value="Unassembled WGS sequence"/>
</dbReference>
<dbReference type="Gene3D" id="1.20.120.790">
    <property type="entry name" value="Heat shock protein 90, C-terminal domain"/>
    <property type="match status" value="1"/>
</dbReference>
<reference evidence="7 8" key="1">
    <citation type="submission" date="2022-07" db="EMBL/GenBank/DDBJ databases">
        <title>Genome-wide signatures of adaptation to extreme environments.</title>
        <authorList>
            <person name="Cho C.H."/>
            <person name="Yoon H.S."/>
        </authorList>
    </citation>
    <scope>NUCLEOTIDE SEQUENCE [LARGE SCALE GENOMIC DNA]</scope>
    <source>
        <strain evidence="7 8">DBV 063 E5</strain>
    </source>
</reference>
<dbReference type="FunFam" id="3.30.230.80:FF:000001">
    <property type="entry name" value="Heat shock protein 90 alpha"/>
    <property type="match status" value="1"/>
</dbReference>
<dbReference type="SUPFAM" id="SSF110942">
    <property type="entry name" value="HSP90 C-terminal domain"/>
    <property type="match status" value="1"/>
</dbReference>
<feature type="binding site" evidence="5">
    <location>
        <begin position="162"/>
        <end position="163"/>
    </location>
    <ligand>
        <name>ATP</name>
        <dbReference type="ChEBI" id="CHEBI:30616"/>
    </ligand>
</feature>
<evidence type="ECO:0008006" key="9">
    <source>
        <dbReference type="Google" id="ProtNLM"/>
    </source>
</evidence>
<name>A0AAV9J2F8_CYACA</name>
<feature type="region of interest" description="Disordered" evidence="6">
    <location>
        <begin position="730"/>
        <end position="774"/>
    </location>
</feature>
<keyword evidence="3 5" id="KW-0067">ATP-binding</keyword>
<evidence type="ECO:0000313" key="7">
    <source>
        <dbReference type="EMBL" id="KAK4538500.1"/>
    </source>
</evidence>
<dbReference type="PRINTS" id="PR00775">
    <property type="entry name" value="HEATSHOCK90"/>
</dbReference>
<proteinExistence type="inferred from homology"/>
<dbReference type="PIRSF" id="PIRSF002583">
    <property type="entry name" value="Hsp90"/>
    <property type="match status" value="1"/>
</dbReference>
<evidence type="ECO:0000256" key="5">
    <source>
        <dbReference type="PIRSR" id="PIRSR002583-1"/>
    </source>
</evidence>
<dbReference type="InterPro" id="IPR020575">
    <property type="entry name" value="Hsp90_N"/>
</dbReference>
<organism evidence="7 8">
    <name type="scientific">Cyanidium caldarium</name>
    <name type="common">Red alga</name>
    <dbReference type="NCBI Taxonomy" id="2771"/>
    <lineage>
        <taxon>Eukaryota</taxon>
        <taxon>Rhodophyta</taxon>
        <taxon>Bangiophyceae</taxon>
        <taxon>Cyanidiales</taxon>
        <taxon>Cyanidiaceae</taxon>
        <taxon>Cyanidium</taxon>
    </lineage>
</organism>
<dbReference type="GO" id="GO:0016887">
    <property type="term" value="F:ATP hydrolysis activity"/>
    <property type="evidence" value="ECO:0007669"/>
    <property type="project" value="InterPro"/>
</dbReference>
<dbReference type="GO" id="GO:0140662">
    <property type="term" value="F:ATP-dependent protein folding chaperone"/>
    <property type="evidence" value="ECO:0007669"/>
    <property type="project" value="InterPro"/>
</dbReference>
<feature type="binding site" evidence="5">
    <location>
        <position position="241"/>
    </location>
    <ligand>
        <name>ATP</name>
        <dbReference type="ChEBI" id="CHEBI:30616"/>
    </ligand>
</feature>
<keyword evidence="4" id="KW-0143">Chaperone</keyword>
<dbReference type="GO" id="GO:0005524">
    <property type="term" value="F:ATP binding"/>
    <property type="evidence" value="ECO:0007669"/>
    <property type="project" value="UniProtKB-KW"/>
</dbReference>
<dbReference type="InterPro" id="IPR001404">
    <property type="entry name" value="Hsp90_fam"/>
</dbReference>
<dbReference type="SUPFAM" id="SSF54211">
    <property type="entry name" value="Ribosomal protein S5 domain 2-like"/>
    <property type="match status" value="1"/>
</dbReference>
<dbReference type="Gene3D" id="3.40.50.11260">
    <property type="match status" value="1"/>
</dbReference>
<comment type="similarity">
    <text evidence="1">Belongs to the heat shock protein 90 family.</text>
</comment>
<feature type="binding site" evidence="5">
    <location>
        <position position="142"/>
    </location>
    <ligand>
        <name>ATP</name>
        <dbReference type="ChEBI" id="CHEBI:30616"/>
    </ligand>
</feature>
<dbReference type="InterPro" id="IPR037196">
    <property type="entry name" value="HSP90_C"/>
</dbReference>
<dbReference type="FunFam" id="3.30.565.10:FF:000005">
    <property type="entry name" value="Heat shock protein 90"/>
    <property type="match status" value="1"/>
</dbReference>
<protein>
    <recommendedName>
        <fullName evidence="9">Heat shock protein 90</fullName>
    </recommendedName>
</protein>
<accession>A0AAV9J2F8</accession>
<sequence>MLAFISSLGRVPPARSRASLAACSGGSFLPRLQRRPGRAAAQLSQPLGSPRQASLRMTATEAAETYEFQAEVARVMDIIVHSLYSNPDVFLRELVSNASDACDKKRFLSLSSASEGKENTLTEELAIRVIGDENDKTVTITDSGIGMSKSELINNLGQIAASGTAKFVEAIKEGAADVSLIGRFGVGFYSAFLVSDRVIVRTKSPNDAKAWRWESEQSKNYTIAEEPDPASFLPEGTTSGTSITLHIKAGMEQYLTDYRLRSLLETYSEFVSFPIYLWTTHTEYEKKIEKDEKTGEEKERSVPRTEKRWEQVNKTKPIWLRKPSEVTDTEYAEFYKSISRDWNEPTARSHFSAEGEVEFRALLFVPKQLPFEMTQNMFSEASKPIRLYVKRVFISDKFEELLPRWLSFIRGVVDSEDLPLNVSREILQQSKVARIIGKRLVRKSVDMFREIMGRENKDEYTTFWENFGRYLKVGAFEDQEWSKELLPLLRFHTSQRGEAWVGFDDYIKEMKADQKKRIFYLAAEDRTAAANSPLLEKLNKRGYEVFLLLEPVDELVIQQLNGKYLDDYKLIDVAKADALDDLDAESAADKEQQSKELSELEKEYEPLCRWMQDLMQETVEKVKISKRLTDSPAAVSLSAYAMSPTMERFMKAQATMLKDRMPAMATQKKILEINPSHPIVKRLLAQVKGGNSADKDAALLMYETALLQAGYSVTDLAAYAQRVNKALTQSVDQGGASPANGSEFGGKTTASGGDNEPSSESVTPEVVDEPSSSS</sequence>
<dbReference type="GO" id="GO:0051082">
    <property type="term" value="F:unfolded protein binding"/>
    <property type="evidence" value="ECO:0007669"/>
    <property type="project" value="InterPro"/>
</dbReference>
<feature type="binding site" evidence="5">
    <location>
        <position position="147"/>
    </location>
    <ligand>
        <name>ATP</name>
        <dbReference type="ChEBI" id="CHEBI:30616"/>
    </ligand>
</feature>
<dbReference type="NCBIfam" id="NF003555">
    <property type="entry name" value="PRK05218.1"/>
    <property type="match status" value="1"/>
</dbReference>
<feature type="compositionally biased region" description="Polar residues" evidence="6">
    <location>
        <begin position="748"/>
        <end position="762"/>
    </location>
</feature>
<evidence type="ECO:0000256" key="2">
    <source>
        <dbReference type="ARBA" id="ARBA00022741"/>
    </source>
</evidence>
<dbReference type="PANTHER" id="PTHR11528">
    <property type="entry name" value="HEAT SHOCK PROTEIN 90 FAMILY MEMBER"/>
    <property type="match status" value="1"/>
</dbReference>
<dbReference type="Pfam" id="PF13589">
    <property type="entry name" value="HATPase_c_3"/>
    <property type="match status" value="1"/>
</dbReference>
<evidence type="ECO:0000256" key="6">
    <source>
        <dbReference type="SAM" id="MobiDB-lite"/>
    </source>
</evidence>
<feature type="binding site" evidence="5">
    <location>
        <position position="424"/>
    </location>
    <ligand>
        <name>ATP</name>
        <dbReference type="ChEBI" id="CHEBI:30616"/>
    </ligand>
</feature>
<evidence type="ECO:0000256" key="1">
    <source>
        <dbReference type="ARBA" id="ARBA00008239"/>
    </source>
</evidence>
<dbReference type="InterPro" id="IPR020568">
    <property type="entry name" value="Ribosomal_Su5_D2-typ_SF"/>
</dbReference>